<dbReference type="Pfam" id="PF10646">
    <property type="entry name" value="Germane"/>
    <property type="match status" value="1"/>
</dbReference>
<dbReference type="InterPro" id="IPR019606">
    <property type="entry name" value="GerMN"/>
</dbReference>
<evidence type="ECO:0000259" key="3">
    <source>
        <dbReference type="SMART" id="SM00909"/>
    </source>
</evidence>
<dbReference type="EMBL" id="QGTQ01000004">
    <property type="protein sequence ID" value="PWW05487.1"/>
    <property type="molecule type" value="Genomic_DNA"/>
</dbReference>
<gene>
    <name evidence="4" type="ORF">DFQ01_10445</name>
</gene>
<proteinExistence type="predicted"/>
<dbReference type="Proteomes" id="UP000246635">
    <property type="component" value="Unassembled WGS sequence"/>
</dbReference>
<feature type="region of interest" description="Disordered" evidence="1">
    <location>
        <begin position="26"/>
        <end position="55"/>
    </location>
</feature>
<keyword evidence="2" id="KW-0732">Signal</keyword>
<dbReference type="SMART" id="SM00909">
    <property type="entry name" value="Germane"/>
    <property type="match status" value="1"/>
</dbReference>
<evidence type="ECO:0000313" key="5">
    <source>
        <dbReference type="Proteomes" id="UP000246635"/>
    </source>
</evidence>
<evidence type="ECO:0000256" key="2">
    <source>
        <dbReference type="SAM" id="SignalP"/>
    </source>
</evidence>
<accession>A0A2V2YVN0</accession>
<protein>
    <submittedName>
        <fullName evidence="4">Sporulation and spore germination protein</fullName>
    </submittedName>
</protein>
<evidence type="ECO:0000313" key="4">
    <source>
        <dbReference type="EMBL" id="PWW05487.1"/>
    </source>
</evidence>
<name>A0A2V2YVN0_9BACL</name>
<dbReference type="AlphaFoldDB" id="A0A2V2YVN0"/>
<sequence>MRQIRTTIGLLLLGAAIVTAASGCGAKQKSPQDSANTDTSVTASAGQSEQASSSDKKKQSIHIYYSDQDLTKLVELNREIEYDSPDTMISAALEALQTDGGSDALSLWSKVQFKTAVVKDGAVTIDLHLPEEARLGASGEMLALQALKQTLFQFDEVQSIDVLLDGESVETLMGHEELSHPFVK</sequence>
<reference evidence="4 5" key="1">
    <citation type="submission" date="2018-05" db="EMBL/GenBank/DDBJ databases">
        <title>Genomic Encyclopedia of Type Strains, Phase III (KMG-III): the genomes of soil and plant-associated and newly described type strains.</title>
        <authorList>
            <person name="Whitman W."/>
        </authorList>
    </citation>
    <scope>NUCLEOTIDE SEQUENCE [LARGE SCALE GENOMIC DNA]</scope>
    <source>
        <strain evidence="4 5">CECT 5696</strain>
    </source>
</reference>
<organism evidence="4 5">
    <name type="scientific">Paenibacillus cellulosilyticus</name>
    <dbReference type="NCBI Taxonomy" id="375489"/>
    <lineage>
        <taxon>Bacteria</taxon>
        <taxon>Bacillati</taxon>
        <taxon>Bacillota</taxon>
        <taxon>Bacilli</taxon>
        <taxon>Bacillales</taxon>
        <taxon>Paenibacillaceae</taxon>
        <taxon>Paenibacillus</taxon>
    </lineage>
</organism>
<feature type="domain" description="GerMN" evidence="3">
    <location>
        <begin position="89"/>
        <end position="173"/>
    </location>
</feature>
<feature type="compositionally biased region" description="Polar residues" evidence="1">
    <location>
        <begin position="29"/>
        <end position="42"/>
    </location>
</feature>
<keyword evidence="5" id="KW-1185">Reference proteome</keyword>
<feature type="signal peptide" evidence="2">
    <location>
        <begin position="1"/>
        <end position="20"/>
    </location>
</feature>
<feature type="chain" id="PRO_5015884809" evidence="2">
    <location>
        <begin position="21"/>
        <end position="184"/>
    </location>
</feature>
<dbReference type="PROSITE" id="PS51257">
    <property type="entry name" value="PROKAR_LIPOPROTEIN"/>
    <property type="match status" value="1"/>
</dbReference>
<feature type="compositionally biased region" description="Low complexity" evidence="1">
    <location>
        <begin position="43"/>
        <end position="53"/>
    </location>
</feature>
<evidence type="ECO:0000256" key="1">
    <source>
        <dbReference type="SAM" id="MobiDB-lite"/>
    </source>
</evidence>
<comment type="caution">
    <text evidence="4">The sequence shown here is derived from an EMBL/GenBank/DDBJ whole genome shotgun (WGS) entry which is preliminary data.</text>
</comment>